<keyword evidence="2" id="KW-1185">Reference proteome</keyword>
<dbReference type="InterPro" id="IPR011009">
    <property type="entry name" value="Kinase-like_dom_sf"/>
</dbReference>
<name>A0AA40DVK4_9PEZI</name>
<evidence type="ECO:0008006" key="3">
    <source>
        <dbReference type="Google" id="ProtNLM"/>
    </source>
</evidence>
<reference evidence="1" key="1">
    <citation type="submission" date="2023-06" db="EMBL/GenBank/DDBJ databases">
        <title>Genome-scale phylogeny and comparative genomics of the fungal order Sordariales.</title>
        <authorList>
            <consortium name="Lawrence Berkeley National Laboratory"/>
            <person name="Hensen N."/>
            <person name="Bonometti L."/>
            <person name="Westerberg I."/>
            <person name="Brannstrom I.O."/>
            <person name="Guillou S."/>
            <person name="Cros-Aarteil S."/>
            <person name="Calhoun S."/>
            <person name="Haridas S."/>
            <person name="Kuo A."/>
            <person name="Mondo S."/>
            <person name="Pangilinan J."/>
            <person name="Riley R."/>
            <person name="LaButti K."/>
            <person name="Andreopoulos B."/>
            <person name="Lipzen A."/>
            <person name="Chen C."/>
            <person name="Yanf M."/>
            <person name="Daum C."/>
            <person name="Ng V."/>
            <person name="Clum A."/>
            <person name="Steindorff A."/>
            <person name="Ohm R."/>
            <person name="Martin F."/>
            <person name="Silar P."/>
            <person name="Natvig D."/>
            <person name="Lalanne C."/>
            <person name="Gautier V."/>
            <person name="Ament-velasquez S.L."/>
            <person name="Kruys A."/>
            <person name="Hutchinson M.I."/>
            <person name="Powell A.J."/>
            <person name="Barry K."/>
            <person name="Miller A.N."/>
            <person name="Grigoriev I.V."/>
            <person name="Debuchy R."/>
            <person name="Gladieux P."/>
            <person name="Thoren M.H."/>
            <person name="Johannesson H."/>
        </authorList>
    </citation>
    <scope>NUCLEOTIDE SEQUENCE</scope>
    <source>
        <strain evidence="1">SMH2392-1A</strain>
    </source>
</reference>
<dbReference type="PANTHER" id="PTHR37542">
    <property type="entry name" value="HELO DOMAIN-CONTAINING PROTEIN-RELATED"/>
    <property type="match status" value="1"/>
</dbReference>
<gene>
    <name evidence="1" type="ORF">B0T26DRAFT_751951</name>
</gene>
<sequence>MGFPCDVWFPWSARLFLSLIDSVSTGILASAGYFAEPAMYRFGLLFKVLRSYELCPQAGHQGEPSTLRSVITQGTPAAADPTKISYAPRHALDVRVSAASTVATALFFLHSYGWVHENLRTSNILMLAENQTSTTRAGSSAMTSPLGRPFLVGFDGARSSDGIYSMGC</sequence>
<dbReference type="PANTHER" id="PTHR37542:SF3">
    <property type="entry name" value="PRION-INHIBITION AND PROPAGATION HELO DOMAIN-CONTAINING PROTEIN"/>
    <property type="match status" value="1"/>
</dbReference>
<dbReference type="Proteomes" id="UP001172101">
    <property type="component" value="Unassembled WGS sequence"/>
</dbReference>
<organism evidence="1 2">
    <name type="scientific">Lasiosphaeria miniovina</name>
    <dbReference type="NCBI Taxonomy" id="1954250"/>
    <lineage>
        <taxon>Eukaryota</taxon>
        <taxon>Fungi</taxon>
        <taxon>Dikarya</taxon>
        <taxon>Ascomycota</taxon>
        <taxon>Pezizomycotina</taxon>
        <taxon>Sordariomycetes</taxon>
        <taxon>Sordariomycetidae</taxon>
        <taxon>Sordariales</taxon>
        <taxon>Lasiosphaeriaceae</taxon>
        <taxon>Lasiosphaeria</taxon>
    </lineage>
</organism>
<dbReference type="SUPFAM" id="SSF56112">
    <property type="entry name" value="Protein kinase-like (PK-like)"/>
    <property type="match status" value="1"/>
</dbReference>
<proteinExistence type="predicted"/>
<comment type="caution">
    <text evidence="1">The sequence shown here is derived from an EMBL/GenBank/DDBJ whole genome shotgun (WGS) entry which is preliminary data.</text>
</comment>
<dbReference type="GeneID" id="85328725"/>
<evidence type="ECO:0000313" key="2">
    <source>
        <dbReference type="Proteomes" id="UP001172101"/>
    </source>
</evidence>
<dbReference type="AlphaFoldDB" id="A0AA40DVK4"/>
<dbReference type="RefSeq" id="XP_060296757.1">
    <property type="nucleotide sequence ID" value="XM_060445455.1"/>
</dbReference>
<dbReference type="EMBL" id="JAUIRO010000004">
    <property type="protein sequence ID" value="KAK0717964.1"/>
    <property type="molecule type" value="Genomic_DNA"/>
</dbReference>
<evidence type="ECO:0000313" key="1">
    <source>
        <dbReference type="EMBL" id="KAK0717964.1"/>
    </source>
</evidence>
<accession>A0AA40DVK4</accession>
<protein>
    <recommendedName>
        <fullName evidence="3">Protein kinase domain-containing protein</fullName>
    </recommendedName>
</protein>